<dbReference type="InterPro" id="IPR027417">
    <property type="entry name" value="P-loop_NTPase"/>
</dbReference>
<sequence>MISEILDQGRIMLETLSIKNFKAFSDWQDIKLAPITLIYGPNSSGKSSIIHSIMLLKQSITRPNVQGGLVSNGEYVDLGDFSSMVHGHKREDPIAFKFSYLPTTKQPVSGLDFDVFGKSRKREYELTYRHMDGEKEHKGFSYIDSMSVSVSNADDNAVLFFTELNSALPRKVQELKSDLLSLERSIESATDKEKNKLLHQLDDFRKKAPAMKIAAAKTFSFSGRKAWSSTSEYLKGRPRFNNKEIDIDNLLDYVTFRSDLNYATPSMATYEGKTNPAKDTEGVFYLNFTCASLARDLKDKFSSVTYLGPLRSHPSRIYAPKTDQNDSVGKQGENVARFIYERPEITEDINHWFSSFEVPYELSSAGIGNDVSGPVICLQLKDKRTDVIVGPSDVGFGIGQMLPIIVEGLVRDDSVICVEQPEIHLHPRLQANLANFFVKTCDSNQWIIETHSESLLLRLQAMIARKELSPKKVAIYYVEPTKAGGEIIPIRLDSDGDFIDAWPEGFFEERLKEKYRGKVVAPK</sequence>
<dbReference type="Pfam" id="PF12476">
    <property type="entry name" value="DUF3696"/>
    <property type="match status" value="1"/>
</dbReference>
<dbReference type="EMBL" id="CP165623">
    <property type="protein sequence ID" value="XDV04765.1"/>
    <property type="molecule type" value="Genomic_DNA"/>
</dbReference>
<dbReference type="Pfam" id="PF13175">
    <property type="entry name" value="AAA_15"/>
    <property type="match status" value="1"/>
</dbReference>
<name>A0AB39WUP6_9PSED</name>
<dbReference type="InterPro" id="IPR051396">
    <property type="entry name" value="Bact_Antivir_Def_Nuclease"/>
</dbReference>
<feature type="domain" description="DUF3696" evidence="1">
    <location>
        <begin position="468"/>
        <end position="513"/>
    </location>
</feature>
<accession>A0AB39WUP6</accession>
<proteinExistence type="predicted"/>
<protein>
    <submittedName>
        <fullName evidence="3">DUF3696 domain-containing protein</fullName>
    </submittedName>
</protein>
<dbReference type="PANTHER" id="PTHR43581:SF2">
    <property type="entry name" value="EXCINUCLEASE ATPASE SUBUNIT"/>
    <property type="match status" value="1"/>
</dbReference>
<dbReference type="AlphaFoldDB" id="A0AB39WUP6"/>
<gene>
    <name evidence="3" type="ORF">AB3G35_16990</name>
</gene>
<dbReference type="InterPro" id="IPR041685">
    <property type="entry name" value="AAA_GajA/Old/RecF-like"/>
</dbReference>
<reference evidence="3" key="1">
    <citation type="submission" date="2024-07" db="EMBL/GenBank/DDBJ databases">
        <authorList>
            <person name="Biller S.J."/>
        </authorList>
    </citation>
    <scope>NUCLEOTIDE SEQUENCE</scope>
    <source>
        <strain evidence="3">WC2401</strain>
    </source>
</reference>
<organism evidence="3">
    <name type="scientific">Pseudomonas sp. WC2401</name>
    <dbReference type="NCBI Taxonomy" id="3234143"/>
    <lineage>
        <taxon>Bacteria</taxon>
        <taxon>Pseudomonadati</taxon>
        <taxon>Pseudomonadota</taxon>
        <taxon>Gammaproteobacteria</taxon>
        <taxon>Pseudomonadales</taxon>
        <taxon>Pseudomonadaceae</taxon>
        <taxon>Pseudomonas</taxon>
    </lineage>
</organism>
<feature type="domain" description="Endonuclease GajA/Old nuclease/RecF-like AAA" evidence="2">
    <location>
        <begin position="12"/>
        <end position="455"/>
    </location>
</feature>
<dbReference type="InterPro" id="IPR022532">
    <property type="entry name" value="DUF3696"/>
</dbReference>
<evidence type="ECO:0000259" key="2">
    <source>
        <dbReference type="Pfam" id="PF13175"/>
    </source>
</evidence>
<dbReference type="Gene3D" id="3.40.50.300">
    <property type="entry name" value="P-loop containing nucleotide triphosphate hydrolases"/>
    <property type="match status" value="1"/>
</dbReference>
<evidence type="ECO:0000259" key="1">
    <source>
        <dbReference type="Pfam" id="PF12476"/>
    </source>
</evidence>
<evidence type="ECO:0000313" key="3">
    <source>
        <dbReference type="EMBL" id="XDV04765.1"/>
    </source>
</evidence>
<dbReference type="PANTHER" id="PTHR43581">
    <property type="entry name" value="ATP/GTP PHOSPHATASE"/>
    <property type="match status" value="1"/>
</dbReference>
<dbReference type="SUPFAM" id="SSF52540">
    <property type="entry name" value="P-loop containing nucleoside triphosphate hydrolases"/>
    <property type="match status" value="1"/>
</dbReference>
<dbReference type="RefSeq" id="WP_369781804.1">
    <property type="nucleotide sequence ID" value="NZ_CP165623.1"/>
</dbReference>